<feature type="transmembrane region" description="Helical" evidence="1">
    <location>
        <begin position="49"/>
        <end position="70"/>
    </location>
</feature>
<feature type="transmembrane region" description="Helical" evidence="1">
    <location>
        <begin position="124"/>
        <end position="143"/>
    </location>
</feature>
<feature type="transmembrane region" description="Helical" evidence="1">
    <location>
        <begin position="82"/>
        <end position="103"/>
    </location>
</feature>
<dbReference type="Proteomes" id="UP000035763">
    <property type="component" value="Unassembled WGS sequence"/>
</dbReference>
<evidence type="ECO:0000256" key="1">
    <source>
        <dbReference type="SAM" id="Phobius"/>
    </source>
</evidence>
<comment type="caution">
    <text evidence="2">The sequence shown here is derived from an EMBL/GenBank/DDBJ whole genome shotgun (WGS) entry which is preliminary data.</text>
</comment>
<dbReference type="AlphaFoldDB" id="W6K0S1"/>
<sequence length="190" mass="20496">MVMYHLQRPPQIESTASSYVLLWHATAGVPVTIESAFGSQGPTGQTAEVLATATTLLAFLAIVAVSVRYARHLGALVRGLDAAYLLATLAATIVFLAVGSKVLSPQYLLWIVPASLLLPGRRGLTAFVMTPVLMLVTHLYFPFRYWNLVGLETLPIWILFVRNLLLIALACVCWSVSPAAPTPRAPALAD</sequence>
<proteinExistence type="predicted"/>
<keyword evidence="1" id="KW-0472">Membrane</keyword>
<feature type="transmembrane region" description="Helical" evidence="1">
    <location>
        <begin position="155"/>
        <end position="176"/>
    </location>
</feature>
<evidence type="ECO:0000313" key="3">
    <source>
        <dbReference type="Proteomes" id="UP000035763"/>
    </source>
</evidence>
<keyword evidence="1" id="KW-1133">Transmembrane helix</keyword>
<name>W6K0S1_9MICO</name>
<gene>
    <name evidence="2" type="ORF">BN11_1180001</name>
</gene>
<evidence type="ECO:0000313" key="2">
    <source>
        <dbReference type="EMBL" id="CCH71889.1"/>
    </source>
</evidence>
<keyword evidence="3" id="KW-1185">Reference proteome</keyword>
<organism evidence="2 3">
    <name type="scientific">Nostocoides australiense Ben110</name>
    <dbReference type="NCBI Taxonomy" id="1193182"/>
    <lineage>
        <taxon>Bacteria</taxon>
        <taxon>Bacillati</taxon>
        <taxon>Actinomycetota</taxon>
        <taxon>Actinomycetes</taxon>
        <taxon>Micrococcales</taxon>
        <taxon>Intrasporangiaceae</taxon>
        <taxon>Nostocoides</taxon>
    </lineage>
</organism>
<reference evidence="2 3" key="1">
    <citation type="journal article" date="2013" name="ISME J.">
        <title>A metabolic model for members of the genus Tetrasphaera involved in enhanced biological phosphorus removal.</title>
        <authorList>
            <person name="Kristiansen R."/>
            <person name="Nguyen H.T.T."/>
            <person name="Saunders A.M."/>
            <person name="Nielsen J.L."/>
            <person name="Wimmer R."/>
            <person name="Le V.Q."/>
            <person name="McIlroy S.J."/>
            <person name="Petrovski S."/>
            <person name="Seviour R.J."/>
            <person name="Calteau A."/>
            <person name="Nielsen K.L."/>
            <person name="Nielsen P.H."/>
        </authorList>
    </citation>
    <scope>NUCLEOTIDE SEQUENCE [LARGE SCALE GENOMIC DNA]</scope>
    <source>
        <strain evidence="2 3">Ben110</strain>
    </source>
</reference>
<feature type="transmembrane region" description="Helical" evidence="1">
    <location>
        <begin position="20"/>
        <end position="37"/>
    </location>
</feature>
<dbReference type="EMBL" id="CAJA01000022">
    <property type="protein sequence ID" value="CCH71889.1"/>
    <property type="molecule type" value="Genomic_DNA"/>
</dbReference>
<protein>
    <submittedName>
        <fullName evidence="2">Uncharacterized protein</fullName>
    </submittedName>
</protein>
<accession>W6K0S1</accession>
<keyword evidence="1" id="KW-0812">Transmembrane</keyword>